<gene>
    <name evidence="2" type="ORF">PCASD_00555</name>
</gene>
<proteinExistence type="predicted"/>
<protein>
    <submittedName>
        <fullName evidence="2">Uncharacterized protein</fullName>
    </submittedName>
</protein>
<feature type="region of interest" description="Disordered" evidence="1">
    <location>
        <begin position="43"/>
        <end position="110"/>
    </location>
</feature>
<name>A0A2N5VNS2_9BASI</name>
<sequence>MMRSTITIRLVTLQISGGKETKIGAKIRSAWYNNHENNAYWAQGQDDNRSYQQYSNSQGGNQVGFNNSAHPNFNSNTSGYNSNRGTGHQGGSGSSNRGKKSSRGGDKPTV</sequence>
<reference evidence="2 3" key="1">
    <citation type="submission" date="2017-11" db="EMBL/GenBank/DDBJ databases">
        <title>De novo assembly and phasing of dikaryotic genomes from two isolates of Puccinia coronata f. sp. avenae, the causal agent of oat crown rust.</title>
        <authorList>
            <person name="Miller M.E."/>
            <person name="Zhang Y."/>
            <person name="Omidvar V."/>
            <person name="Sperschneider J."/>
            <person name="Schwessinger B."/>
            <person name="Raley C."/>
            <person name="Palmer J.M."/>
            <person name="Garnica D."/>
            <person name="Upadhyaya N."/>
            <person name="Rathjen J."/>
            <person name="Taylor J.M."/>
            <person name="Park R.F."/>
            <person name="Dodds P.N."/>
            <person name="Hirsch C.D."/>
            <person name="Kianian S.F."/>
            <person name="Figueroa M."/>
        </authorList>
    </citation>
    <scope>NUCLEOTIDE SEQUENCE [LARGE SCALE GENOMIC DNA]</scope>
    <source>
        <strain evidence="2">12SD80</strain>
    </source>
</reference>
<organism evidence="2 3">
    <name type="scientific">Puccinia coronata f. sp. avenae</name>
    <dbReference type="NCBI Taxonomy" id="200324"/>
    <lineage>
        <taxon>Eukaryota</taxon>
        <taxon>Fungi</taxon>
        <taxon>Dikarya</taxon>
        <taxon>Basidiomycota</taxon>
        <taxon>Pucciniomycotina</taxon>
        <taxon>Pucciniomycetes</taxon>
        <taxon>Pucciniales</taxon>
        <taxon>Pucciniaceae</taxon>
        <taxon>Puccinia</taxon>
    </lineage>
</organism>
<dbReference type="Proteomes" id="UP000235392">
    <property type="component" value="Unassembled WGS sequence"/>
</dbReference>
<comment type="caution">
    <text evidence="2">The sequence shown here is derived from an EMBL/GenBank/DDBJ whole genome shotgun (WGS) entry which is preliminary data.</text>
</comment>
<evidence type="ECO:0000313" key="3">
    <source>
        <dbReference type="Proteomes" id="UP000235392"/>
    </source>
</evidence>
<dbReference type="AlphaFoldDB" id="A0A2N5VNS2"/>
<accession>A0A2N5VNS2</accession>
<feature type="compositionally biased region" description="Polar residues" evidence="1">
    <location>
        <begin position="50"/>
        <end position="86"/>
    </location>
</feature>
<evidence type="ECO:0000256" key="1">
    <source>
        <dbReference type="SAM" id="MobiDB-lite"/>
    </source>
</evidence>
<evidence type="ECO:0000313" key="2">
    <source>
        <dbReference type="EMBL" id="PLW51641.1"/>
    </source>
</evidence>
<dbReference type="EMBL" id="PGCI01000004">
    <property type="protein sequence ID" value="PLW51641.1"/>
    <property type="molecule type" value="Genomic_DNA"/>
</dbReference>